<sequence>MDKHKLYWLLQIFGWLCFALVNLFFVSLARGITPIQIGAYFSLAIFYFLSTHFFRFLIKNNNWLSFELTRLISHVLIAVLILSFLNTLVQVLINWIFGTLHLMDDFRPLVLLANLFTSFLFYSLWSLLYFLFYFLDNYNSSLKYQARINEIKLIHLRNQLNPHFIFNALNSVRALVDENPVKAKSAITQLSNILRYSLIMDKHKTIPLAEEMNTVKDYLNLESIRFEERLKVIYDVEKKAYDYKIPPMMLQTIVENGIKHGISNLMKGGLIEIKCTIGLLDDLYIWVRNSGHLKQDKSPKKKGEGHGLANTIQRLKLIYGNRASFKIFNYGNEFVVTEIKIPKQNVNLE</sequence>
<dbReference type="Pfam" id="PF06580">
    <property type="entry name" value="His_kinase"/>
    <property type="match status" value="1"/>
</dbReference>
<accession>A0A1H6VWE2</accession>
<dbReference type="STRING" id="1416801.SAMN05192553_102334"/>
<feature type="transmembrane region" description="Helical" evidence="1">
    <location>
        <begin position="6"/>
        <end position="25"/>
    </location>
</feature>
<dbReference type="GO" id="GO:0000155">
    <property type="term" value="F:phosphorelay sensor kinase activity"/>
    <property type="evidence" value="ECO:0007669"/>
    <property type="project" value="InterPro"/>
</dbReference>
<feature type="domain" description="Signal transduction histidine kinase internal region" evidence="2">
    <location>
        <begin position="153"/>
        <end position="230"/>
    </location>
</feature>
<evidence type="ECO:0000313" key="4">
    <source>
        <dbReference type="Proteomes" id="UP000199403"/>
    </source>
</evidence>
<dbReference type="PANTHER" id="PTHR34220">
    <property type="entry name" value="SENSOR HISTIDINE KINASE YPDA"/>
    <property type="match status" value="1"/>
</dbReference>
<dbReference type="Gene3D" id="3.30.565.10">
    <property type="entry name" value="Histidine kinase-like ATPase, C-terminal domain"/>
    <property type="match status" value="1"/>
</dbReference>
<dbReference type="InterPro" id="IPR050640">
    <property type="entry name" value="Bact_2-comp_sensor_kinase"/>
</dbReference>
<organism evidence="3 4">
    <name type="scientific">Cyclobacterium xiamenense</name>
    <dbReference type="NCBI Taxonomy" id="1297121"/>
    <lineage>
        <taxon>Bacteria</taxon>
        <taxon>Pseudomonadati</taxon>
        <taxon>Bacteroidota</taxon>
        <taxon>Cytophagia</taxon>
        <taxon>Cytophagales</taxon>
        <taxon>Cyclobacteriaceae</taxon>
        <taxon>Cyclobacterium</taxon>
    </lineage>
</organism>
<keyword evidence="3" id="KW-0418">Kinase</keyword>
<evidence type="ECO:0000313" key="3">
    <source>
        <dbReference type="EMBL" id="SEJ08998.1"/>
    </source>
</evidence>
<keyword evidence="1" id="KW-0472">Membrane</keyword>
<dbReference type="SUPFAM" id="SSF55874">
    <property type="entry name" value="ATPase domain of HSP90 chaperone/DNA topoisomerase II/histidine kinase"/>
    <property type="match status" value="1"/>
</dbReference>
<feature type="transmembrane region" description="Helical" evidence="1">
    <location>
        <begin position="109"/>
        <end position="135"/>
    </location>
</feature>
<dbReference type="Proteomes" id="UP000199403">
    <property type="component" value="Unassembled WGS sequence"/>
</dbReference>
<dbReference type="PANTHER" id="PTHR34220:SF7">
    <property type="entry name" value="SENSOR HISTIDINE KINASE YPDA"/>
    <property type="match status" value="1"/>
</dbReference>
<keyword evidence="4" id="KW-1185">Reference proteome</keyword>
<evidence type="ECO:0000259" key="2">
    <source>
        <dbReference type="Pfam" id="PF06580"/>
    </source>
</evidence>
<feature type="transmembrane region" description="Helical" evidence="1">
    <location>
        <begin position="70"/>
        <end position="97"/>
    </location>
</feature>
<reference evidence="4" key="1">
    <citation type="submission" date="2016-10" db="EMBL/GenBank/DDBJ databases">
        <authorList>
            <person name="Varghese N."/>
            <person name="Submissions S."/>
        </authorList>
    </citation>
    <scope>NUCLEOTIDE SEQUENCE [LARGE SCALE GENOMIC DNA]</scope>
    <source>
        <strain evidence="4">IBRC-M 10761</strain>
    </source>
</reference>
<dbReference type="AlphaFoldDB" id="A0A1H6VWE2"/>
<dbReference type="RefSeq" id="WP_092171090.1">
    <property type="nucleotide sequence ID" value="NZ_FNZH01000002.1"/>
</dbReference>
<dbReference type="InterPro" id="IPR010559">
    <property type="entry name" value="Sig_transdc_His_kin_internal"/>
</dbReference>
<dbReference type="InterPro" id="IPR036890">
    <property type="entry name" value="HATPase_C_sf"/>
</dbReference>
<dbReference type="GO" id="GO:0016020">
    <property type="term" value="C:membrane"/>
    <property type="evidence" value="ECO:0007669"/>
    <property type="project" value="InterPro"/>
</dbReference>
<dbReference type="OrthoDB" id="9792992at2"/>
<keyword evidence="3" id="KW-0808">Transferase</keyword>
<feature type="transmembrane region" description="Helical" evidence="1">
    <location>
        <begin position="37"/>
        <end position="58"/>
    </location>
</feature>
<name>A0A1H6VWE2_9BACT</name>
<evidence type="ECO:0000256" key="1">
    <source>
        <dbReference type="SAM" id="Phobius"/>
    </source>
</evidence>
<protein>
    <submittedName>
        <fullName evidence="3">Histidine kinase</fullName>
    </submittedName>
</protein>
<keyword evidence="1" id="KW-0812">Transmembrane</keyword>
<dbReference type="EMBL" id="FNZH01000002">
    <property type="protein sequence ID" value="SEJ08998.1"/>
    <property type="molecule type" value="Genomic_DNA"/>
</dbReference>
<gene>
    <name evidence="3" type="ORF">SAMN05192553_102334</name>
</gene>
<keyword evidence="1" id="KW-1133">Transmembrane helix</keyword>
<proteinExistence type="predicted"/>